<comment type="caution">
    <text evidence="2">The sequence shown here is derived from an EMBL/GenBank/DDBJ whole genome shotgun (WGS) entry which is preliminary data.</text>
</comment>
<reference evidence="2 3" key="1">
    <citation type="submission" date="2024-05" db="EMBL/GenBank/DDBJ databases">
        <title>A draft genome resource for the thread blight pathogen Marasmius tenuissimus strain MS-2.</title>
        <authorList>
            <person name="Yulfo-Soto G.E."/>
            <person name="Baruah I.K."/>
            <person name="Amoako-Attah I."/>
            <person name="Bukari Y."/>
            <person name="Meinhardt L.W."/>
            <person name="Bailey B.A."/>
            <person name="Cohen S.P."/>
        </authorList>
    </citation>
    <scope>NUCLEOTIDE SEQUENCE [LARGE SCALE GENOMIC DNA]</scope>
    <source>
        <strain evidence="2 3">MS-2</strain>
    </source>
</reference>
<name>A0ABR2ZT79_9AGAR</name>
<evidence type="ECO:0000313" key="2">
    <source>
        <dbReference type="EMBL" id="KAL0064259.1"/>
    </source>
</evidence>
<keyword evidence="3" id="KW-1185">Reference proteome</keyword>
<dbReference type="EMBL" id="JBBXMP010000065">
    <property type="protein sequence ID" value="KAL0064259.1"/>
    <property type="molecule type" value="Genomic_DNA"/>
</dbReference>
<organism evidence="2 3">
    <name type="scientific">Marasmius tenuissimus</name>
    <dbReference type="NCBI Taxonomy" id="585030"/>
    <lineage>
        <taxon>Eukaryota</taxon>
        <taxon>Fungi</taxon>
        <taxon>Dikarya</taxon>
        <taxon>Basidiomycota</taxon>
        <taxon>Agaricomycotina</taxon>
        <taxon>Agaricomycetes</taxon>
        <taxon>Agaricomycetidae</taxon>
        <taxon>Agaricales</taxon>
        <taxon>Marasmiineae</taxon>
        <taxon>Marasmiaceae</taxon>
        <taxon>Marasmius</taxon>
    </lineage>
</organism>
<gene>
    <name evidence="2" type="primary">ROT1</name>
    <name evidence="2" type="ORF">AAF712_008844</name>
</gene>
<feature type="signal peptide" evidence="1">
    <location>
        <begin position="1"/>
        <end position="19"/>
    </location>
</feature>
<proteinExistence type="predicted"/>
<feature type="chain" id="PRO_5046539801" evidence="1">
    <location>
        <begin position="20"/>
        <end position="246"/>
    </location>
</feature>
<sequence>MIFNLTPLAALVFATLASAQSQTPIVYDAIHNATTIVGSWSSGSRAVKTGAEFANPSNKSFTYPKVTGEAYAFTDDGWFEISRYRMVSNGAEPNCITAVMYWTHGKYTLEPNGTITTIANGDGYQQVQDPCAPVSNLIEPINNNEPFTQWRIFQDTSQGYKLHLWKYDGNPVAPLFQVSTQPIMLPKEQLRNDPAAPAGTGSTRRKRSLLSVVKRSNAATGDSAATRWTVMSVGASVLFALGSSMI</sequence>
<evidence type="ECO:0000256" key="1">
    <source>
        <dbReference type="SAM" id="SignalP"/>
    </source>
</evidence>
<dbReference type="Proteomes" id="UP001437256">
    <property type="component" value="Unassembled WGS sequence"/>
</dbReference>
<dbReference type="PANTHER" id="PTHR28090">
    <property type="entry name" value="PROTEIN ROT1"/>
    <property type="match status" value="1"/>
</dbReference>
<evidence type="ECO:0000313" key="3">
    <source>
        <dbReference type="Proteomes" id="UP001437256"/>
    </source>
</evidence>
<keyword evidence="1" id="KW-0732">Signal</keyword>
<dbReference type="Pfam" id="PF10681">
    <property type="entry name" value="Rot1"/>
    <property type="match status" value="1"/>
</dbReference>
<dbReference type="PANTHER" id="PTHR28090:SF2">
    <property type="entry name" value="PROTEIN ROT1"/>
    <property type="match status" value="1"/>
</dbReference>
<protein>
    <submittedName>
        <fullName evidence="2">Reversal of tor2 lethality</fullName>
    </submittedName>
</protein>
<accession>A0ABR2ZT79</accession>
<dbReference type="InterPro" id="IPR019623">
    <property type="entry name" value="Rot1"/>
</dbReference>